<protein>
    <submittedName>
        <fullName evidence="1">Uncharacterized protein</fullName>
    </submittedName>
</protein>
<reference evidence="1" key="1">
    <citation type="submission" date="2018-04" db="EMBL/GenBank/DDBJ databases">
        <title>WGS assembly of Panicum hallii.</title>
        <authorList>
            <person name="Lovell J."/>
            <person name="Jenkins J."/>
            <person name="Lowry D."/>
            <person name="Mamidi S."/>
            <person name="Sreedasyam A."/>
            <person name="Weng X."/>
            <person name="Barry K."/>
            <person name="Bonette J."/>
            <person name="Campitelli B."/>
            <person name="Daum C."/>
            <person name="Gordon S."/>
            <person name="Gould B."/>
            <person name="Lipzen A."/>
            <person name="Macqueen A."/>
            <person name="Palacio-Mejia J."/>
            <person name="Plott C."/>
            <person name="Shakirov E."/>
            <person name="Shu S."/>
            <person name="Yoshinaga Y."/>
            <person name="Zane M."/>
            <person name="Rokhsar D."/>
            <person name="Grimwood J."/>
            <person name="Schmutz J."/>
            <person name="Juenger T."/>
        </authorList>
    </citation>
    <scope>NUCLEOTIDE SEQUENCE [LARGE SCALE GENOMIC DNA]</scope>
    <source>
        <strain evidence="1">FIL2</strain>
    </source>
</reference>
<dbReference type="AlphaFoldDB" id="A0A2S3H671"/>
<name>A0A2S3H671_9POAL</name>
<organism evidence="1">
    <name type="scientific">Panicum hallii</name>
    <dbReference type="NCBI Taxonomy" id="206008"/>
    <lineage>
        <taxon>Eukaryota</taxon>
        <taxon>Viridiplantae</taxon>
        <taxon>Streptophyta</taxon>
        <taxon>Embryophyta</taxon>
        <taxon>Tracheophyta</taxon>
        <taxon>Spermatophyta</taxon>
        <taxon>Magnoliopsida</taxon>
        <taxon>Liliopsida</taxon>
        <taxon>Poales</taxon>
        <taxon>Poaceae</taxon>
        <taxon>PACMAD clade</taxon>
        <taxon>Panicoideae</taxon>
        <taxon>Panicodae</taxon>
        <taxon>Paniceae</taxon>
        <taxon>Panicinae</taxon>
        <taxon>Panicum</taxon>
        <taxon>Panicum sect. Panicum</taxon>
    </lineage>
</organism>
<sequence length="55" mass="6586">MSLLYNVHNSWYCSLHSDLQKFMLRYRFRKSCLDTHFEGTISFLCHLLLVGSFLI</sequence>
<gene>
    <name evidence="1" type="ORF">PAHAL_3G050400</name>
</gene>
<dbReference type="EMBL" id="CM008048">
    <property type="protein sequence ID" value="PAN16233.2"/>
    <property type="molecule type" value="Genomic_DNA"/>
</dbReference>
<dbReference type="Gramene" id="PAN16233">
    <property type="protein sequence ID" value="PAN16233"/>
    <property type="gene ID" value="PAHAL_3G050400"/>
</dbReference>
<accession>A0A2S3H671</accession>
<dbReference type="Proteomes" id="UP000243499">
    <property type="component" value="Chromosome 3"/>
</dbReference>
<evidence type="ECO:0000313" key="1">
    <source>
        <dbReference type="EMBL" id="PAN16233.2"/>
    </source>
</evidence>
<proteinExistence type="predicted"/>